<gene>
    <name evidence="2" type="ordered locus">LOC_Os03g19740</name>
</gene>
<protein>
    <submittedName>
        <fullName evidence="2">Uncharacterized protein</fullName>
    </submittedName>
</protein>
<sequence length="143" mass="15257">MARGRSTADGWEDMAGVTGRARWGLETVGHWRGGHWRRRGTCEEGIGDDGALARRALETAGQRSSSLLGEWVGVLETTPLRRSSHRASTGGGEAGAGAEELEEGGSGSPALTVDREDHHLWATRRCRRPPNPPPPSRAPQSAA</sequence>
<proteinExistence type="predicted"/>
<evidence type="ECO:0000313" key="2">
    <source>
        <dbReference type="EMBL" id="ABF95579.1"/>
    </source>
</evidence>
<reference evidence="2" key="1">
    <citation type="journal article" date="2005" name="Genome Res.">
        <title>Sequence, annotation, and analysis of synteny between rice chromosome 3 and diverged grass species.</title>
        <authorList>
            <consortium name="Rice Chromosome 3 Sequencing Consortium"/>
            <person name="Buell C.R."/>
            <person name="Yuan Q."/>
            <person name="Ouyang S."/>
            <person name="Liu J."/>
            <person name="Zhu W."/>
            <person name="Wang A."/>
            <person name="Maiti R."/>
            <person name="Haas B."/>
            <person name="Wortman J."/>
            <person name="Pertea M."/>
            <person name="Jones K.M."/>
            <person name="Kim M."/>
            <person name="Overton L."/>
            <person name="Tsitrin T."/>
            <person name="Fadrosh D."/>
            <person name="Bera J."/>
            <person name="Weaver B."/>
            <person name="Jin S."/>
            <person name="Johri S."/>
            <person name="Reardon M."/>
            <person name="Webb K."/>
            <person name="Hill J."/>
            <person name="Moffat K."/>
            <person name="Tallon L."/>
            <person name="Van Aken S."/>
            <person name="Lewis M."/>
            <person name="Utterback T."/>
            <person name="Feldblyum T."/>
            <person name="Zismann V."/>
            <person name="Iobst S."/>
            <person name="Hsiao J."/>
            <person name="de Vazeille A.R."/>
            <person name="Salzberg S.L."/>
            <person name="White O."/>
            <person name="Fraser C."/>
            <person name="Yu Y."/>
            <person name="Kim H."/>
            <person name="Rambo T."/>
            <person name="Currie J."/>
            <person name="Collura K."/>
            <person name="Kernodle-Thompson S."/>
            <person name="Wei F."/>
            <person name="Kudrna K."/>
            <person name="Ammiraju J.S."/>
            <person name="Luo M."/>
            <person name="Goicoechea J.L."/>
            <person name="Wing R.A."/>
            <person name="Henry D."/>
            <person name="Oates R."/>
            <person name="Palmer M."/>
            <person name="Pries G."/>
            <person name="Saski C."/>
            <person name="Simmons J."/>
            <person name="Soderlund C."/>
            <person name="Nelson W."/>
            <person name="de la Bastide M."/>
            <person name="Spiegel L."/>
            <person name="Nascimento L."/>
            <person name="Huang E."/>
            <person name="Preston R."/>
            <person name="Zutavern T."/>
            <person name="Palmer L."/>
            <person name="O'Shaughnessy A."/>
            <person name="Dike S."/>
            <person name="McCombie W.R."/>
            <person name="Minx P."/>
            <person name="Cordum H."/>
            <person name="Wilson R."/>
            <person name="Jin W."/>
            <person name="Lee H.R."/>
            <person name="Jiang J."/>
            <person name="Jackson S."/>
        </authorList>
    </citation>
    <scope>NUCLEOTIDE SEQUENCE [LARGE SCALE GENOMIC DNA]</scope>
</reference>
<reference evidence="2" key="2">
    <citation type="submission" date="2006-06" db="EMBL/GenBank/DDBJ databases">
        <authorList>
            <person name="Buell R."/>
            <person name="Wing R.A."/>
            <person name="McCombie W.A."/>
            <person name="Ouyang S."/>
        </authorList>
    </citation>
    <scope>NUCLEOTIDE SEQUENCE</scope>
</reference>
<evidence type="ECO:0000256" key="1">
    <source>
        <dbReference type="SAM" id="MobiDB-lite"/>
    </source>
</evidence>
<dbReference type="EMBL" id="DP000009">
    <property type="protein sequence ID" value="ABF95579.1"/>
    <property type="molecule type" value="Genomic_DNA"/>
</dbReference>
<feature type="region of interest" description="Disordered" evidence="1">
    <location>
        <begin position="81"/>
        <end position="143"/>
    </location>
</feature>
<dbReference type="AlphaFoldDB" id="Q10MF0"/>
<accession>Q10MF0</accession>
<organism evidence="2">
    <name type="scientific">Oryza sativa subsp. japonica</name>
    <name type="common">Rice</name>
    <dbReference type="NCBI Taxonomy" id="39947"/>
    <lineage>
        <taxon>Eukaryota</taxon>
        <taxon>Viridiplantae</taxon>
        <taxon>Streptophyta</taxon>
        <taxon>Embryophyta</taxon>
        <taxon>Tracheophyta</taxon>
        <taxon>Spermatophyta</taxon>
        <taxon>Magnoliopsida</taxon>
        <taxon>Liliopsida</taxon>
        <taxon>Poales</taxon>
        <taxon>Poaceae</taxon>
        <taxon>BOP clade</taxon>
        <taxon>Oryzoideae</taxon>
        <taxon>Oryzeae</taxon>
        <taxon>Oryzinae</taxon>
        <taxon>Oryza</taxon>
        <taxon>Oryza sativa</taxon>
    </lineage>
</organism>
<name>Q10MF0_ORYSJ</name>